<dbReference type="InterPro" id="IPR001584">
    <property type="entry name" value="Integrase_cat-core"/>
</dbReference>
<evidence type="ECO:0000259" key="2">
    <source>
        <dbReference type="PROSITE" id="PS50994"/>
    </source>
</evidence>
<dbReference type="InterPro" id="IPR036397">
    <property type="entry name" value="RNaseH_sf"/>
</dbReference>
<accession>A0A498K6N7</accession>
<dbReference type="EMBL" id="RDQH01000330">
    <property type="protein sequence ID" value="RXI01012.1"/>
    <property type="molecule type" value="Genomic_DNA"/>
</dbReference>
<proteinExistence type="predicted"/>
<dbReference type="GO" id="GO:0015074">
    <property type="term" value="P:DNA integration"/>
    <property type="evidence" value="ECO:0007669"/>
    <property type="project" value="InterPro"/>
</dbReference>
<feature type="domain" description="Integrase catalytic" evidence="2">
    <location>
        <begin position="1"/>
        <end position="108"/>
    </location>
</feature>
<evidence type="ECO:0000313" key="4">
    <source>
        <dbReference type="Proteomes" id="UP000290289"/>
    </source>
</evidence>
<reference evidence="3 4" key="1">
    <citation type="submission" date="2018-10" db="EMBL/GenBank/DDBJ databases">
        <title>A high-quality apple genome assembly.</title>
        <authorList>
            <person name="Hu J."/>
        </authorList>
    </citation>
    <scope>NUCLEOTIDE SEQUENCE [LARGE SCALE GENOMIC DNA]</scope>
    <source>
        <strain evidence="4">cv. HFTH1</strain>
        <tissue evidence="3">Young leaf</tissue>
    </source>
</reference>
<feature type="compositionally biased region" description="Acidic residues" evidence="1">
    <location>
        <begin position="174"/>
        <end position="184"/>
    </location>
</feature>
<dbReference type="AlphaFoldDB" id="A0A498K6N7"/>
<organism evidence="3 4">
    <name type="scientific">Malus domestica</name>
    <name type="common">Apple</name>
    <name type="synonym">Pyrus malus</name>
    <dbReference type="NCBI Taxonomy" id="3750"/>
    <lineage>
        <taxon>Eukaryota</taxon>
        <taxon>Viridiplantae</taxon>
        <taxon>Streptophyta</taxon>
        <taxon>Embryophyta</taxon>
        <taxon>Tracheophyta</taxon>
        <taxon>Spermatophyta</taxon>
        <taxon>Magnoliopsida</taxon>
        <taxon>eudicotyledons</taxon>
        <taxon>Gunneridae</taxon>
        <taxon>Pentapetalae</taxon>
        <taxon>rosids</taxon>
        <taxon>fabids</taxon>
        <taxon>Rosales</taxon>
        <taxon>Rosaceae</taxon>
        <taxon>Amygdaloideae</taxon>
        <taxon>Maleae</taxon>
        <taxon>Malus</taxon>
    </lineage>
</organism>
<keyword evidence="4" id="KW-1185">Reference proteome</keyword>
<name>A0A498K6N7_MALDO</name>
<dbReference type="InterPro" id="IPR039537">
    <property type="entry name" value="Retrotran_Ty1/copia-like"/>
</dbReference>
<dbReference type="InterPro" id="IPR012337">
    <property type="entry name" value="RNaseH-like_sf"/>
</dbReference>
<dbReference type="STRING" id="3750.A0A498K6N7"/>
<gene>
    <name evidence="3" type="ORF">DVH24_001246</name>
</gene>
<dbReference type="SUPFAM" id="SSF53098">
    <property type="entry name" value="Ribonuclease H-like"/>
    <property type="match status" value="1"/>
</dbReference>
<dbReference type="PANTHER" id="PTHR42648:SF28">
    <property type="entry name" value="TRANSPOSON-ENCODED PROTEIN WITH RIBONUCLEASE H-LIKE AND RETROVIRUS ZINC FINGER-LIKE DOMAINS"/>
    <property type="match status" value="1"/>
</dbReference>
<protein>
    <recommendedName>
        <fullName evidence="2">Integrase catalytic domain-containing protein</fullName>
    </recommendedName>
</protein>
<sequence length="324" mass="37385">MVERETGKPLKCLRSDNNSKYTSHQFREYCVKHGIHHEKTVLGIPQHNGVAERMNRTIMEKVRCMLMTAKLSKQFWGEAIRTACYLINRSLSTLLGLDIPKKVWTSNDVSYSRLKKKFIRSRDLVFYKDQTIGDSDKETQPDGAVREVDPLASDEKGHGDILEAAANEVPAEPDNVDQGEPDQDMPDHEIADQGEPSQEKHNQGELYQGEPPAPQENEDQVRRSSRSRRPSTKYYSSEYIILTNYGEPETYEEARTYNDSDRWMKAMESEMDSLLNNDTYELVELPKGRKALKKQIGVQIEKRRQHDKVHGSFGCQRFWSKERG</sequence>
<dbReference type="PANTHER" id="PTHR42648">
    <property type="entry name" value="TRANSPOSASE, PUTATIVE-RELATED"/>
    <property type="match status" value="1"/>
</dbReference>
<feature type="region of interest" description="Disordered" evidence="1">
    <location>
        <begin position="167"/>
        <end position="233"/>
    </location>
</feature>
<dbReference type="GO" id="GO:0003676">
    <property type="term" value="F:nucleic acid binding"/>
    <property type="evidence" value="ECO:0007669"/>
    <property type="project" value="InterPro"/>
</dbReference>
<dbReference type="Gene3D" id="3.30.420.10">
    <property type="entry name" value="Ribonuclease H-like superfamily/Ribonuclease H"/>
    <property type="match status" value="1"/>
</dbReference>
<comment type="caution">
    <text evidence="3">The sequence shown here is derived from an EMBL/GenBank/DDBJ whole genome shotgun (WGS) entry which is preliminary data.</text>
</comment>
<dbReference type="Proteomes" id="UP000290289">
    <property type="component" value="Chromosome 4"/>
</dbReference>
<evidence type="ECO:0000313" key="3">
    <source>
        <dbReference type="EMBL" id="RXI01012.1"/>
    </source>
</evidence>
<evidence type="ECO:0000256" key="1">
    <source>
        <dbReference type="SAM" id="MobiDB-lite"/>
    </source>
</evidence>
<feature type="compositionally biased region" description="Basic and acidic residues" evidence="1">
    <location>
        <begin position="185"/>
        <end position="203"/>
    </location>
</feature>
<dbReference type="PROSITE" id="PS50994">
    <property type="entry name" value="INTEGRASE"/>
    <property type="match status" value="1"/>
</dbReference>